<reference evidence="1" key="1">
    <citation type="submission" date="2024-01" db="EMBL/GenBank/DDBJ databases">
        <title>Bank of Algae and Cyanobacteria of the Azores (BACA) strain genomes.</title>
        <authorList>
            <person name="Luz R."/>
            <person name="Cordeiro R."/>
            <person name="Fonseca A."/>
            <person name="Goncalves V."/>
        </authorList>
    </citation>
    <scope>NUCLEOTIDE SEQUENCE</scope>
    <source>
        <strain evidence="1">BACA0141</strain>
    </source>
</reference>
<comment type="caution">
    <text evidence="1">The sequence shown here is derived from an EMBL/GenBank/DDBJ whole genome shotgun (WGS) entry which is preliminary data.</text>
</comment>
<accession>A0AAW9Q0V0</accession>
<protein>
    <submittedName>
        <fullName evidence="1">Uncharacterized protein</fullName>
    </submittedName>
</protein>
<gene>
    <name evidence="1" type="ORF">V2H45_19290</name>
</gene>
<dbReference type="EMBL" id="JAZBJZ010000099">
    <property type="protein sequence ID" value="MEE3718892.1"/>
    <property type="molecule type" value="Genomic_DNA"/>
</dbReference>
<name>A0AAW9Q0V0_9CYAN</name>
<dbReference type="RefSeq" id="WP_330485328.1">
    <property type="nucleotide sequence ID" value="NZ_JAZBJZ010000099.1"/>
</dbReference>
<evidence type="ECO:0000313" key="1">
    <source>
        <dbReference type="EMBL" id="MEE3718892.1"/>
    </source>
</evidence>
<proteinExistence type="predicted"/>
<keyword evidence="2" id="KW-1185">Reference proteome</keyword>
<dbReference type="Proteomes" id="UP001333818">
    <property type="component" value="Unassembled WGS sequence"/>
</dbReference>
<sequence length="64" mass="6964">MTIKGSRQPHLETEILARSLSSVINTQRRYALISVHEDPSVQLGKDGASGQNLYVKSLGLSLAK</sequence>
<dbReference type="AlphaFoldDB" id="A0AAW9Q0V0"/>
<organism evidence="1 2">
    <name type="scientific">Tumidithrix elongata BACA0141</name>
    <dbReference type="NCBI Taxonomy" id="2716417"/>
    <lineage>
        <taxon>Bacteria</taxon>
        <taxon>Bacillati</taxon>
        <taxon>Cyanobacteriota</taxon>
        <taxon>Cyanophyceae</taxon>
        <taxon>Pseudanabaenales</taxon>
        <taxon>Pseudanabaenaceae</taxon>
        <taxon>Tumidithrix</taxon>
        <taxon>Tumidithrix elongata</taxon>
    </lineage>
</organism>
<evidence type="ECO:0000313" key="2">
    <source>
        <dbReference type="Proteomes" id="UP001333818"/>
    </source>
</evidence>